<dbReference type="Proteomes" id="UP000051952">
    <property type="component" value="Unassembled WGS sequence"/>
</dbReference>
<dbReference type="VEuPathDB" id="TriTrypDB:BSAL_88465"/>
<dbReference type="AlphaFoldDB" id="A0A0S4J8K5"/>
<feature type="compositionally biased region" description="Basic and acidic residues" evidence="1">
    <location>
        <begin position="110"/>
        <end position="122"/>
    </location>
</feature>
<evidence type="ECO:0000313" key="3">
    <source>
        <dbReference type="Proteomes" id="UP000051952"/>
    </source>
</evidence>
<accession>A0A0S4J8K5</accession>
<proteinExistence type="predicted"/>
<keyword evidence="3" id="KW-1185">Reference proteome</keyword>
<dbReference type="EMBL" id="CYKH01001112">
    <property type="protein sequence ID" value="CUG84230.1"/>
    <property type="molecule type" value="Genomic_DNA"/>
</dbReference>
<sequence length="574" mass="64506">MLTAAEQRLQSLRSVATLAPPPPPPQQQTSKPQPSAHVSVRHLAFGYHSDGLSYSLGRRFRNAAELRRQQRESPEHDLEEYLLTRLRQSQQPQSYHHSSDVRSSPALSRDVVEPPHQLDARGVDNSLAASQKSIHISEGGVSPKRHDGNHVSSSMIDIRSMRTPQTTKASGQSSARSHHRHYSPQQEQQEQRLPMSNALHRFRNRSPRDLLSPPDPSLVSEYTVYQQSHHSPIGSLRRYQQVTDPMRDLSAASVGIPVRRLVVQREHYVDGSREGGHDSPSYTFGEHHQSLNSHSVRGGRGNSPGGSWLHTPPTGGVPQRSPPPGGSPQYHHHHHERTARKEQEAMALRYEFDDMIRREAERNSRLQQEVEALRAAREYDSLAKERESDHQRRMLAIIAAEESAKAHSQAQRRLIELSVKGRELANEIERRAASPIRNPKHSSPSHHHSEIATDRLTERQRLELHLYSVQKQKVLHTSRSLGLAAASRDRVLLEEGEDPHGQYPLVHHNHQQGVTPSRLSGVSERAAASAHGGGIYSPYQHNRVPASSGSGAFLIPQHFTPVKSSPRPFMQQNY</sequence>
<protein>
    <submittedName>
        <fullName evidence="2">Uncharacterized protein</fullName>
    </submittedName>
</protein>
<reference evidence="3" key="1">
    <citation type="submission" date="2015-09" db="EMBL/GenBank/DDBJ databases">
        <authorList>
            <consortium name="Pathogen Informatics"/>
        </authorList>
    </citation>
    <scope>NUCLEOTIDE SEQUENCE [LARGE SCALE GENOMIC DNA]</scope>
    <source>
        <strain evidence="3">Lake Konstanz</strain>
    </source>
</reference>
<evidence type="ECO:0000313" key="2">
    <source>
        <dbReference type="EMBL" id="CUG84230.1"/>
    </source>
</evidence>
<feature type="region of interest" description="Disordered" evidence="1">
    <location>
        <begin position="269"/>
        <end position="341"/>
    </location>
</feature>
<feature type="region of interest" description="Disordered" evidence="1">
    <location>
        <begin position="432"/>
        <end position="452"/>
    </location>
</feature>
<gene>
    <name evidence="2" type="ORF">BSAL_88465</name>
</gene>
<feature type="region of interest" description="Disordered" evidence="1">
    <location>
        <begin position="1"/>
        <end position="39"/>
    </location>
</feature>
<organism evidence="2 3">
    <name type="scientific">Bodo saltans</name>
    <name type="common">Flagellated protozoan</name>
    <dbReference type="NCBI Taxonomy" id="75058"/>
    <lineage>
        <taxon>Eukaryota</taxon>
        <taxon>Discoba</taxon>
        <taxon>Euglenozoa</taxon>
        <taxon>Kinetoplastea</taxon>
        <taxon>Metakinetoplastina</taxon>
        <taxon>Eubodonida</taxon>
        <taxon>Bodonidae</taxon>
        <taxon>Bodo</taxon>
    </lineage>
</organism>
<feature type="region of interest" description="Disordered" evidence="1">
    <location>
        <begin position="88"/>
        <end position="193"/>
    </location>
</feature>
<name>A0A0S4J8K5_BODSA</name>
<evidence type="ECO:0000256" key="1">
    <source>
        <dbReference type="SAM" id="MobiDB-lite"/>
    </source>
</evidence>
<feature type="compositionally biased region" description="Polar residues" evidence="1">
    <location>
        <begin position="162"/>
        <end position="175"/>
    </location>
</feature>